<keyword evidence="1 3" id="KW-0853">WD repeat</keyword>
<protein>
    <submittedName>
        <fullName evidence="4">Uncharacterized protein</fullName>
    </submittedName>
</protein>
<dbReference type="PANTHER" id="PTHR19857:SF8">
    <property type="entry name" value="ANGIO-ASSOCIATED MIGRATORY CELL PROTEIN"/>
    <property type="match status" value="1"/>
</dbReference>
<proteinExistence type="predicted"/>
<dbReference type="InterPro" id="IPR001680">
    <property type="entry name" value="WD40_rpt"/>
</dbReference>
<reference evidence="4" key="1">
    <citation type="submission" date="2021-01" db="EMBL/GenBank/DDBJ databases">
        <authorList>
            <person name="Corre E."/>
            <person name="Pelletier E."/>
            <person name="Niang G."/>
            <person name="Scheremetjew M."/>
            <person name="Finn R."/>
            <person name="Kale V."/>
            <person name="Holt S."/>
            <person name="Cochrane G."/>
            <person name="Meng A."/>
            <person name="Brown T."/>
            <person name="Cohen L."/>
        </authorList>
    </citation>
    <scope>NUCLEOTIDE SEQUENCE</scope>
    <source>
        <strain evidence="4">CCMP3278</strain>
    </source>
</reference>
<dbReference type="InterPro" id="IPR036322">
    <property type="entry name" value="WD40_repeat_dom_sf"/>
</dbReference>
<sequence length="856" mass="95725">MDLWLFEGANLYSSSAIQLVSRAELDEDEDVVLLASGSTVQILKTENHLSQPNPVLVWSGELRVVSSTKSKITALCSLSGFRGLQHLVLTGDDNGEIHLVDIDSRHSLFSIHASKCILMDSKASEFPQNHSSRLTSSFKSFSIVEFVISPRNPNQVIVAIRAGYVLVIDLLQNVLAHKSQNQATQEHAFCIKLEHDQTSVASVQASLAFHELVFVTTAKMIHAVNISRKTVVSSLNIWYEISRRNILTFKVFPVNKDLKFVGTSATFERIVVVLDDFRILELEFESQSSEGDDKESFRLSNFAHCQATFKVVRVTDAIKHISSLDASLPCANLAWIDDKSWVLSTTDGTVWSKLQLQEATQHIEITDLKVSERFGVSCMKRFHSESSQIHNAFLVVSGDRSVRFGYLTGFQLTLARQVSLHGLCRTPKTMSQIHNLLVVHDGMSSLRFLILNHPRSVDYASNRLHQVLEWNHSQLSEICRIHVIDLAKHLGDAARNSSSSWYDILVLASNTNGDLVCARVRGYHYVSLDLETGKYFSKFLGWNAEYCGSSVLRKNVLVAENDQQSGSSKSIGRLETILHEDCTENDLPLLVLNQDGKICVWNCLWTSLKQWKCENHPLKFSFRLVDLDSFKNVRCVCIAKPLGSNRVAAGFEDGSVAFFDLKAAKNESCFAVHDVHRVEVDKDAVTALEWNAELRLLVVGTSGGAVLIAYADTNSRQTEKVTFEMLSTRHSKRVTTLTIKQESVNNTAFLASGSSDGNIHVWRRDDTKTRAINRAAVLNFELIGVLKAHQADVLKAHWVTPCHWSVSVDESTRTSLIAYHLLSLGADATLRAWNIFRHSPPSPSSSVQARRKQRPR</sequence>
<dbReference type="SMART" id="SM00320">
    <property type="entry name" value="WD40"/>
    <property type="match status" value="4"/>
</dbReference>
<dbReference type="AlphaFoldDB" id="A0A7S1EQ48"/>
<dbReference type="PROSITE" id="PS50082">
    <property type="entry name" value="WD_REPEATS_2"/>
    <property type="match status" value="1"/>
</dbReference>
<dbReference type="InterPro" id="IPR015943">
    <property type="entry name" value="WD40/YVTN_repeat-like_dom_sf"/>
</dbReference>
<dbReference type="EMBL" id="HBFP01001549">
    <property type="protein sequence ID" value="CAD8816741.1"/>
    <property type="molecule type" value="Transcribed_RNA"/>
</dbReference>
<evidence type="ECO:0000256" key="3">
    <source>
        <dbReference type="PROSITE-ProRule" id="PRU00221"/>
    </source>
</evidence>
<name>A0A7S1EQ48_9RHOD</name>
<dbReference type="PANTHER" id="PTHR19857">
    <property type="entry name" value="MITOCHONDRIAL DIVISION PROTEIN 1-RELATED"/>
    <property type="match status" value="1"/>
</dbReference>
<dbReference type="InterPro" id="IPR051179">
    <property type="entry name" value="WD_repeat_multifunction"/>
</dbReference>
<evidence type="ECO:0000256" key="1">
    <source>
        <dbReference type="ARBA" id="ARBA00022574"/>
    </source>
</evidence>
<accession>A0A7S1EQ48</accession>
<feature type="repeat" description="WD" evidence="3">
    <location>
        <begin position="727"/>
        <end position="762"/>
    </location>
</feature>
<dbReference type="SUPFAM" id="SSF50978">
    <property type="entry name" value="WD40 repeat-like"/>
    <property type="match status" value="2"/>
</dbReference>
<keyword evidence="2" id="KW-0677">Repeat</keyword>
<evidence type="ECO:0000256" key="2">
    <source>
        <dbReference type="ARBA" id="ARBA00022737"/>
    </source>
</evidence>
<evidence type="ECO:0000313" key="4">
    <source>
        <dbReference type="EMBL" id="CAD8816741.1"/>
    </source>
</evidence>
<organism evidence="4">
    <name type="scientific">Timspurckia oligopyrenoides</name>
    <dbReference type="NCBI Taxonomy" id="708627"/>
    <lineage>
        <taxon>Eukaryota</taxon>
        <taxon>Rhodophyta</taxon>
        <taxon>Bangiophyceae</taxon>
        <taxon>Porphyridiales</taxon>
        <taxon>Porphyridiaceae</taxon>
        <taxon>Timspurckia</taxon>
    </lineage>
</organism>
<dbReference type="Gene3D" id="2.130.10.10">
    <property type="entry name" value="YVTN repeat-like/Quinoprotein amine dehydrogenase"/>
    <property type="match status" value="1"/>
</dbReference>
<gene>
    <name evidence="4" type="ORF">TOLI1172_LOCUS1129</name>
</gene>